<evidence type="ECO:0000256" key="4">
    <source>
        <dbReference type="SAM" id="MobiDB-lite"/>
    </source>
</evidence>
<dbReference type="RefSeq" id="XP_018491493.2">
    <property type="nucleotide sequence ID" value="XM_018635991.2"/>
</dbReference>
<dbReference type="OrthoDB" id="10262360at2759"/>
<comment type="similarity">
    <text evidence="1">Belongs to the WD repeat RAPTOR family.</text>
</comment>
<dbReference type="GO" id="GO:0010492">
    <property type="term" value="P:maintenance of shoot apical meristem identity"/>
    <property type="evidence" value="ECO:0007669"/>
    <property type="project" value="UniProtKB-ARBA"/>
</dbReference>
<dbReference type="InterPro" id="IPR036322">
    <property type="entry name" value="WD40_repeat_dom_sf"/>
</dbReference>
<dbReference type="InterPro" id="IPR004083">
    <property type="entry name" value="Raptor"/>
</dbReference>
<gene>
    <name evidence="7" type="primary">LOC108861987</name>
</gene>
<feature type="compositionally biased region" description="Polar residues" evidence="4">
    <location>
        <begin position="774"/>
        <end position="789"/>
    </location>
</feature>
<dbReference type="SMART" id="SM00320">
    <property type="entry name" value="WD40"/>
    <property type="match status" value="6"/>
</dbReference>
<dbReference type="SUPFAM" id="SSF50978">
    <property type="entry name" value="WD40 repeat-like"/>
    <property type="match status" value="1"/>
</dbReference>
<keyword evidence="3" id="KW-0677">Repeat</keyword>
<dbReference type="Pfam" id="PF14538">
    <property type="entry name" value="Raptor_N"/>
    <property type="match status" value="1"/>
</dbReference>
<name>A0A6J0P618_RAPSA</name>
<dbReference type="Pfam" id="PF00400">
    <property type="entry name" value="WD40"/>
    <property type="match status" value="3"/>
</dbReference>
<evidence type="ECO:0000313" key="6">
    <source>
        <dbReference type="Proteomes" id="UP000504610"/>
    </source>
</evidence>
<dbReference type="GO" id="GO:0010506">
    <property type="term" value="P:regulation of autophagy"/>
    <property type="evidence" value="ECO:0007669"/>
    <property type="project" value="TreeGrafter"/>
</dbReference>
<dbReference type="FunFam" id="2.130.10.10:FF:000571">
    <property type="entry name" value="Regulatory-associated protein of TOR 2"/>
    <property type="match status" value="1"/>
</dbReference>
<dbReference type="KEGG" id="rsz:108861987"/>
<organism evidence="6 7">
    <name type="scientific">Raphanus sativus</name>
    <name type="common">Radish</name>
    <name type="synonym">Raphanus raphanistrum var. sativus</name>
    <dbReference type="NCBI Taxonomy" id="3726"/>
    <lineage>
        <taxon>Eukaryota</taxon>
        <taxon>Viridiplantae</taxon>
        <taxon>Streptophyta</taxon>
        <taxon>Embryophyta</taxon>
        <taxon>Tracheophyta</taxon>
        <taxon>Spermatophyta</taxon>
        <taxon>Magnoliopsida</taxon>
        <taxon>eudicotyledons</taxon>
        <taxon>Gunneridae</taxon>
        <taxon>Pentapetalae</taxon>
        <taxon>rosids</taxon>
        <taxon>malvids</taxon>
        <taxon>Brassicales</taxon>
        <taxon>Brassicaceae</taxon>
        <taxon>Brassiceae</taxon>
        <taxon>Raphanus</taxon>
    </lineage>
</organism>
<evidence type="ECO:0000256" key="2">
    <source>
        <dbReference type="ARBA" id="ARBA00022574"/>
    </source>
</evidence>
<dbReference type="PANTHER" id="PTHR12848">
    <property type="entry name" value="REGULATORY-ASSOCIATED PROTEIN OF MTOR"/>
    <property type="match status" value="1"/>
</dbReference>
<dbReference type="SMART" id="SM01302">
    <property type="entry name" value="Raptor_N"/>
    <property type="match status" value="1"/>
</dbReference>
<keyword evidence="6" id="KW-1185">Reference proteome</keyword>
<protein>
    <submittedName>
        <fullName evidence="7">Regulatory-associated protein of TOR 1</fullName>
    </submittedName>
</protein>
<dbReference type="Proteomes" id="UP000504610">
    <property type="component" value="Chromosome 5"/>
</dbReference>
<dbReference type="GO" id="GO:0009267">
    <property type="term" value="P:cellular response to starvation"/>
    <property type="evidence" value="ECO:0007669"/>
    <property type="project" value="TreeGrafter"/>
</dbReference>
<dbReference type="InterPro" id="IPR001680">
    <property type="entry name" value="WD40_rpt"/>
</dbReference>
<reference evidence="6" key="1">
    <citation type="journal article" date="2019" name="Database">
        <title>The radish genome database (RadishGD): an integrated information resource for radish genomics.</title>
        <authorList>
            <person name="Yu H.J."/>
            <person name="Baek S."/>
            <person name="Lee Y.J."/>
            <person name="Cho A."/>
            <person name="Mun J.H."/>
        </authorList>
    </citation>
    <scope>NUCLEOTIDE SEQUENCE [LARGE SCALE GENOMIC DNA]</scope>
    <source>
        <strain evidence="6">cv. WK10039</strain>
    </source>
</reference>
<reference evidence="7" key="2">
    <citation type="submission" date="2025-08" db="UniProtKB">
        <authorList>
            <consortium name="RefSeq"/>
        </authorList>
    </citation>
    <scope>IDENTIFICATION</scope>
    <source>
        <tissue evidence="7">Leaf</tissue>
    </source>
</reference>
<evidence type="ECO:0000256" key="1">
    <source>
        <dbReference type="ARBA" id="ARBA00009257"/>
    </source>
</evidence>
<dbReference type="InterPro" id="IPR029347">
    <property type="entry name" value="Raptor_N"/>
</dbReference>
<dbReference type="GO" id="GO:0030307">
    <property type="term" value="P:positive regulation of cell growth"/>
    <property type="evidence" value="ECO:0007669"/>
    <property type="project" value="TreeGrafter"/>
</dbReference>
<accession>A0A6J0P618</accession>
<dbReference type="GO" id="GO:0030674">
    <property type="term" value="F:protein-macromolecule adaptor activity"/>
    <property type="evidence" value="ECO:0007669"/>
    <property type="project" value="TreeGrafter"/>
</dbReference>
<dbReference type="FunFam" id="1.25.10.10:FF:000145">
    <property type="entry name" value="Regulatory-associated protein of TOR 1"/>
    <property type="match status" value="1"/>
</dbReference>
<dbReference type="InterPro" id="IPR015943">
    <property type="entry name" value="WD40/YVTN_repeat-like_dom_sf"/>
</dbReference>
<feature type="domain" description="Raptor N-terminal CASPase-like" evidence="5">
    <location>
        <begin position="94"/>
        <end position="247"/>
    </location>
</feature>
<keyword evidence="2" id="KW-0853">WD repeat</keyword>
<dbReference type="GeneID" id="108861987"/>
<evidence type="ECO:0000313" key="7">
    <source>
        <dbReference type="RefSeq" id="XP_018491493.2"/>
    </source>
</evidence>
<dbReference type="PANTHER" id="PTHR12848:SF18">
    <property type="entry name" value="RAPTOR N-TERMINAL CASPASE-LIKE DOMAIN-CONTAINING PROTEIN"/>
    <property type="match status" value="1"/>
</dbReference>
<feature type="region of interest" description="Disordered" evidence="4">
    <location>
        <begin position="29"/>
        <end position="48"/>
    </location>
</feature>
<feature type="region of interest" description="Disordered" evidence="4">
    <location>
        <begin position="762"/>
        <end position="793"/>
    </location>
</feature>
<dbReference type="GO" id="GO:0031931">
    <property type="term" value="C:TORC1 complex"/>
    <property type="evidence" value="ECO:0007669"/>
    <property type="project" value="InterPro"/>
</dbReference>
<evidence type="ECO:0000256" key="3">
    <source>
        <dbReference type="ARBA" id="ARBA00022737"/>
    </source>
</evidence>
<dbReference type="Gene3D" id="2.130.10.10">
    <property type="entry name" value="YVTN repeat-like/Quinoprotein amine dehydrogenase"/>
    <property type="match status" value="1"/>
</dbReference>
<dbReference type="InterPro" id="IPR011989">
    <property type="entry name" value="ARM-like"/>
</dbReference>
<dbReference type="InterPro" id="IPR016024">
    <property type="entry name" value="ARM-type_fold"/>
</dbReference>
<proteinExistence type="inferred from homology"/>
<dbReference type="GO" id="GO:0005737">
    <property type="term" value="C:cytoplasm"/>
    <property type="evidence" value="ECO:0007669"/>
    <property type="project" value="TreeGrafter"/>
</dbReference>
<dbReference type="GO" id="GO:0071230">
    <property type="term" value="P:cellular response to amino acid stimulus"/>
    <property type="evidence" value="ECO:0007669"/>
    <property type="project" value="TreeGrafter"/>
</dbReference>
<evidence type="ECO:0000259" key="5">
    <source>
        <dbReference type="SMART" id="SM01302"/>
    </source>
</evidence>
<sequence length="1327" mass="146588">MALGDLMVSRFSQSSVSLASNHLYEKDSEATTSSIHGNGAEEERDATSAATSMAYLPQTLVLCQVRHNASEASPPLGTTSDGIVFAPKWRLKERMKTGCVALVLCLNITVDPPDVIKISPCARIEAWIDPFSMAPPKALEAIGKNLSTQYERWQPRARYKVQLDPTHDEVRKLCLTCRKYAKTERVLFHYNGHGVPKPTANGEIWVFNKHYTQYIPLPIGELDSWLKTPSIYVFDCSAARIILNAFAELHDWGSSGSSGSSRDCILLAACDVHETLPQSVEFPADVFTSCLTTPIKMALKWFCRRSLLKEIIDESLIDLIPGRQNDRKTLLGELNWIFTAVTDTIAWNVLPHELFQRLFRQDLLVASLFRNFLLAERIMRSANCNPISHPMLPPTHQHHMWDAWDMAAEICLSRLPELVRDPNTEFEPSPFFTEQLTAFEVWLDHGSEHKKPPEQLPIVLQVLLSQCHRYRALVLLGRFLDMGSWAVDLALSVGIFPYVLKLLQTTTNELRQILVFIWTKILALDKSCQIDLVKDGGHTYFVRFLDSLDAIPDQRAMAAFVLSVIVDGHRRGQEACLEANLIGVCLGHLELSRPSDSQQEKFLQWLCLCLGKLWEDFVEAQIVAREANAFKKLAPLLSEPQPEVRAAAVFALGTLLDIGFGSSKSSLEDEFDDDEKIRAEEAIIRSLLDVVSDGSPLVRSEVAVALARFAFGHKKHLKLAAASYWKPQSSSLLTSLPSIAKFHEAGSATLVSLHISPLTRASTESQPVGREARISSSPLGSSGLMQGSPLSDDGIMHDSVSNGAVHQQRLFDNAVYSQCVRSMFALAKDPSPRIASLGRRVLSIIGIEQVVAKPSKPTGRLGEAATTSNTPLAGLSRSSSWFDMHAGNMPLSFRTPPVSPPRTNYLPGLRRVCSLEFRPHLLSSPDSGLADPFLGASGSERSLLPLSTIYNWSCGYFSKPLLSEADASPEIDTKREEKEKFALEQIAKCQHSSISKLNNNPIANWDTRFETGTKTALLHPFSPIVVAADENERIRVWNYEDATLLNGFDNHDFPDKGISKLCLVNELDDSLLLVASCDGSVRIWENYATKGKQKLVTGFSSIQGHKPGARDLNAVVDWQQQSGCLYASGEVSTVELWDLEREQLVRSIPSESECGVTALSASQVHGSQLVAGFADGSLRLYDVRSPEPLVLATRPHQKVERVVGLSFQPGLDPSKVVSASQAGDIQFLDLRTSRDTYLTIDAHRGSLTALAVHRHAPIIASGSAKQLIKVFSLEGEQLGRILYYPTFMGQKIGSVSCLAFHPYEVLLAAGAVDSLVSLYTHDNSQAR</sequence>
<dbReference type="PRINTS" id="PR01547">
    <property type="entry name" value="YEAST176DUF"/>
</dbReference>
<dbReference type="Gene3D" id="1.25.10.10">
    <property type="entry name" value="Leucine-rich Repeat Variant"/>
    <property type="match status" value="1"/>
</dbReference>
<dbReference type="SUPFAM" id="SSF48371">
    <property type="entry name" value="ARM repeat"/>
    <property type="match status" value="1"/>
</dbReference>
<dbReference type="GO" id="GO:0031929">
    <property type="term" value="P:TOR signaling"/>
    <property type="evidence" value="ECO:0007669"/>
    <property type="project" value="InterPro"/>
</dbReference>